<name>A0AAQ4EIQ1_AMBAM</name>
<comment type="caution">
    <text evidence="10">The sequence shown here is derived from an EMBL/GenBank/DDBJ whole genome shotgun (WGS) entry which is preliminary data.</text>
</comment>
<dbReference type="InterPro" id="IPR000425">
    <property type="entry name" value="MIP"/>
</dbReference>
<keyword evidence="4 8" id="KW-0812">Transmembrane</keyword>
<comment type="function">
    <text evidence="7">Aquaglyceroporin that may modulate the water content and osmolytes during anhydrobiosis.</text>
</comment>
<evidence type="ECO:0000256" key="9">
    <source>
        <dbReference type="SAM" id="Phobius"/>
    </source>
</evidence>
<accession>A0AAQ4EIQ1</accession>
<comment type="similarity">
    <text evidence="2 8">Belongs to the MIP/aquaporin (TC 1.A.8) family.</text>
</comment>
<evidence type="ECO:0000256" key="3">
    <source>
        <dbReference type="ARBA" id="ARBA00022448"/>
    </source>
</evidence>
<feature type="transmembrane region" description="Helical" evidence="9">
    <location>
        <begin position="273"/>
        <end position="295"/>
    </location>
</feature>
<dbReference type="GO" id="GO:0016323">
    <property type="term" value="C:basolateral plasma membrane"/>
    <property type="evidence" value="ECO:0007669"/>
    <property type="project" value="TreeGrafter"/>
</dbReference>
<dbReference type="SUPFAM" id="SSF81338">
    <property type="entry name" value="Aquaporin-like"/>
    <property type="match status" value="1"/>
</dbReference>
<feature type="transmembrane region" description="Helical" evidence="9">
    <location>
        <begin position="191"/>
        <end position="208"/>
    </location>
</feature>
<evidence type="ECO:0000256" key="5">
    <source>
        <dbReference type="ARBA" id="ARBA00022989"/>
    </source>
</evidence>
<evidence type="ECO:0000256" key="2">
    <source>
        <dbReference type="ARBA" id="ARBA00006175"/>
    </source>
</evidence>
<gene>
    <name evidence="10" type="ORF">V5799_010782</name>
</gene>
<protein>
    <recommendedName>
        <fullName evidence="12">Aquaporin-3</fullName>
    </recommendedName>
</protein>
<dbReference type="FunFam" id="1.20.1080.10:FF:000070">
    <property type="entry name" value="Water-specific aquaporin"/>
    <property type="match status" value="1"/>
</dbReference>
<evidence type="ECO:0000313" key="11">
    <source>
        <dbReference type="Proteomes" id="UP001321473"/>
    </source>
</evidence>
<dbReference type="InterPro" id="IPR050363">
    <property type="entry name" value="MIP/Aquaporin"/>
</dbReference>
<dbReference type="Pfam" id="PF00230">
    <property type="entry name" value="MIP"/>
    <property type="match status" value="1"/>
</dbReference>
<organism evidence="10 11">
    <name type="scientific">Amblyomma americanum</name>
    <name type="common">Lone star tick</name>
    <dbReference type="NCBI Taxonomy" id="6943"/>
    <lineage>
        <taxon>Eukaryota</taxon>
        <taxon>Metazoa</taxon>
        <taxon>Ecdysozoa</taxon>
        <taxon>Arthropoda</taxon>
        <taxon>Chelicerata</taxon>
        <taxon>Arachnida</taxon>
        <taxon>Acari</taxon>
        <taxon>Parasitiformes</taxon>
        <taxon>Ixodida</taxon>
        <taxon>Ixodoidea</taxon>
        <taxon>Ixodidae</taxon>
        <taxon>Amblyomminae</taxon>
        <taxon>Amblyomma</taxon>
    </lineage>
</organism>
<feature type="transmembrane region" description="Helical" evidence="9">
    <location>
        <begin position="131"/>
        <end position="153"/>
    </location>
</feature>
<evidence type="ECO:0000256" key="4">
    <source>
        <dbReference type="ARBA" id="ARBA00022692"/>
    </source>
</evidence>
<evidence type="ECO:0000256" key="1">
    <source>
        <dbReference type="ARBA" id="ARBA00004141"/>
    </source>
</evidence>
<evidence type="ECO:0000256" key="7">
    <source>
        <dbReference type="ARBA" id="ARBA00045280"/>
    </source>
</evidence>
<evidence type="ECO:0000256" key="8">
    <source>
        <dbReference type="RuleBase" id="RU000477"/>
    </source>
</evidence>
<keyword evidence="11" id="KW-1185">Reference proteome</keyword>
<keyword evidence="5 9" id="KW-1133">Transmembrane helix</keyword>
<evidence type="ECO:0008006" key="12">
    <source>
        <dbReference type="Google" id="ProtNLM"/>
    </source>
</evidence>
<keyword evidence="3 8" id="KW-0813">Transport</keyword>
<dbReference type="InterPro" id="IPR023271">
    <property type="entry name" value="Aquaporin-like"/>
</dbReference>
<comment type="subcellular location">
    <subcellularLocation>
        <location evidence="1">Membrane</location>
        <topology evidence="1">Multi-pass membrane protein</topology>
    </subcellularLocation>
</comment>
<dbReference type="GO" id="GO:0015254">
    <property type="term" value="F:glycerol channel activity"/>
    <property type="evidence" value="ECO:0007669"/>
    <property type="project" value="TreeGrafter"/>
</dbReference>
<proteinExistence type="inferred from homology"/>
<dbReference type="EMBL" id="JARKHS020015145">
    <property type="protein sequence ID" value="KAK8774686.1"/>
    <property type="molecule type" value="Genomic_DNA"/>
</dbReference>
<dbReference type="NCBIfam" id="TIGR00861">
    <property type="entry name" value="MIP"/>
    <property type="match status" value="1"/>
</dbReference>
<dbReference type="PRINTS" id="PR00783">
    <property type="entry name" value="MINTRINSICP"/>
</dbReference>
<evidence type="ECO:0000256" key="6">
    <source>
        <dbReference type="ARBA" id="ARBA00023136"/>
    </source>
</evidence>
<dbReference type="GO" id="GO:0015250">
    <property type="term" value="F:water channel activity"/>
    <property type="evidence" value="ECO:0007669"/>
    <property type="project" value="TreeGrafter"/>
</dbReference>
<sequence>MCCRVFRDGATLTSLNTIATVLGGCAGTVPNTSPPTPAAAYTELNVSTPGTVVCNPATSPCCPLLQLFGNTVLAVLTFDNAGNAGYGAAFWGWGLALTLGVLVAGGVSGAHLNPAITVAVTTVGKFSWRKIVPYMVAQYLGAFIASVILFLTYRGALDNFDGGVRAVTGANATAGIFASYPKEFVSTGNGLVDQIVGTALLMLAILAITDPRNMAVPQGVQPLFIGFALGAVILCFGYNCGAPLNPARDLGPRVFTAMAGWGVEVFSFRDYNWFWVPIVGPHIGAIVGAWLYTLVVELHWPGSSYDMESGNPVSAKDGNFLEMLTDKTVFECEIENAIQMRGIKQCEIKN</sequence>
<dbReference type="PROSITE" id="PS00221">
    <property type="entry name" value="MIP"/>
    <property type="match status" value="1"/>
</dbReference>
<dbReference type="CDD" id="cd00333">
    <property type="entry name" value="MIP"/>
    <property type="match status" value="1"/>
</dbReference>
<evidence type="ECO:0000313" key="10">
    <source>
        <dbReference type="EMBL" id="KAK8774686.1"/>
    </source>
</evidence>
<dbReference type="PANTHER" id="PTHR43829">
    <property type="entry name" value="AQUAPORIN OR AQUAGLYCEROPORIN RELATED"/>
    <property type="match status" value="1"/>
</dbReference>
<dbReference type="Proteomes" id="UP001321473">
    <property type="component" value="Unassembled WGS sequence"/>
</dbReference>
<feature type="transmembrane region" description="Helical" evidence="9">
    <location>
        <begin position="220"/>
        <end position="239"/>
    </location>
</feature>
<reference evidence="10 11" key="1">
    <citation type="journal article" date="2023" name="Arcadia Sci">
        <title>De novo assembly of a long-read Amblyomma americanum tick genome.</title>
        <authorList>
            <person name="Chou S."/>
            <person name="Poskanzer K.E."/>
            <person name="Rollins M."/>
            <person name="Thuy-Boun P.S."/>
        </authorList>
    </citation>
    <scope>NUCLEOTIDE SEQUENCE [LARGE SCALE GENOMIC DNA]</scope>
    <source>
        <strain evidence="10">F_SG_1</strain>
        <tissue evidence="10">Salivary glands</tissue>
    </source>
</reference>
<dbReference type="PANTHER" id="PTHR43829:SF9">
    <property type="entry name" value="AQUAPORIN-9"/>
    <property type="match status" value="1"/>
</dbReference>
<dbReference type="AlphaFoldDB" id="A0AAQ4EIQ1"/>
<dbReference type="InterPro" id="IPR022357">
    <property type="entry name" value="MIP_CS"/>
</dbReference>
<dbReference type="Gene3D" id="1.20.1080.10">
    <property type="entry name" value="Glycerol uptake facilitator protein"/>
    <property type="match status" value="1"/>
</dbReference>
<keyword evidence="6 9" id="KW-0472">Membrane</keyword>
<feature type="transmembrane region" description="Helical" evidence="9">
    <location>
        <begin position="90"/>
        <end position="110"/>
    </location>
</feature>
<dbReference type="PROSITE" id="PS51257">
    <property type="entry name" value="PROKAR_LIPOPROTEIN"/>
    <property type="match status" value="1"/>
</dbReference>